<sequence>MTVIFHSLQEANIGYKLNRTKVFLKELTYSSTQDVFSEVQSAVQACQQRIKNDDVARKREVSTAGFHKLTLIPNALRLPQVKMRPPISVGRLSKTCVGNL</sequence>
<gene>
    <name evidence="2" type="ORF">CM83_16553</name>
</gene>
<organism evidence="2">
    <name type="scientific">Lygus hesperus</name>
    <name type="common">Western plant bug</name>
    <dbReference type="NCBI Taxonomy" id="30085"/>
    <lineage>
        <taxon>Eukaryota</taxon>
        <taxon>Metazoa</taxon>
        <taxon>Ecdysozoa</taxon>
        <taxon>Arthropoda</taxon>
        <taxon>Hexapoda</taxon>
        <taxon>Insecta</taxon>
        <taxon>Pterygota</taxon>
        <taxon>Neoptera</taxon>
        <taxon>Paraneoptera</taxon>
        <taxon>Hemiptera</taxon>
        <taxon>Heteroptera</taxon>
        <taxon>Panheteroptera</taxon>
        <taxon>Cimicomorpha</taxon>
        <taxon>Miridae</taxon>
        <taxon>Mirini</taxon>
        <taxon>Lygus</taxon>
    </lineage>
</organism>
<dbReference type="InterPro" id="IPR013953">
    <property type="entry name" value="FACT_SPT16_M"/>
</dbReference>
<dbReference type="AlphaFoldDB" id="A0A0A9W3Z9"/>
<evidence type="ECO:0000259" key="1">
    <source>
        <dbReference type="SMART" id="SM01286"/>
    </source>
</evidence>
<reference evidence="2" key="2">
    <citation type="submission" date="2014-07" db="EMBL/GenBank/DDBJ databases">
        <authorList>
            <person name="Hull J."/>
        </authorList>
    </citation>
    <scope>NUCLEOTIDE SEQUENCE</scope>
</reference>
<proteinExistence type="predicted"/>
<dbReference type="EMBL" id="GBHO01041488">
    <property type="protein sequence ID" value="JAG02116.1"/>
    <property type="molecule type" value="Transcribed_RNA"/>
</dbReference>
<dbReference type="SMART" id="SM01286">
    <property type="entry name" value="SPT16"/>
    <property type="match status" value="1"/>
</dbReference>
<accession>A0A0A9W3Z9</accession>
<evidence type="ECO:0000313" key="2">
    <source>
        <dbReference type="EMBL" id="JAG02116.1"/>
    </source>
</evidence>
<name>A0A0A9W3Z9_LYGHE</name>
<reference evidence="2" key="1">
    <citation type="journal article" date="2014" name="PLoS ONE">
        <title>Transcriptome-Based Identification of ABC Transporters in the Western Tarnished Plant Bug Lygus hesperus.</title>
        <authorList>
            <person name="Hull J.J."/>
            <person name="Chaney K."/>
            <person name="Geib S.M."/>
            <person name="Fabrick J.A."/>
            <person name="Brent C.S."/>
            <person name="Walsh D."/>
            <person name="Lavine L.C."/>
        </authorList>
    </citation>
    <scope>NUCLEOTIDE SEQUENCE</scope>
</reference>
<protein>
    <recommendedName>
        <fullName evidence="1">FACT complex subunit SPT16 middle domain-containing protein</fullName>
    </recommendedName>
</protein>
<feature type="domain" description="FACT complex subunit SPT16 middle" evidence="1">
    <location>
        <begin position="1"/>
        <end position="100"/>
    </location>
</feature>